<dbReference type="InterPro" id="IPR016181">
    <property type="entry name" value="Acyl_CoA_acyltransferase"/>
</dbReference>
<feature type="domain" description="N-acetyltransferase" evidence="1">
    <location>
        <begin position="32"/>
        <end position="95"/>
    </location>
</feature>
<dbReference type="Proteomes" id="UP001055149">
    <property type="component" value="Unassembled WGS sequence"/>
</dbReference>
<keyword evidence="3" id="KW-1185">Reference proteome</keyword>
<name>A0ABQ5JFX0_9LACO</name>
<dbReference type="Gene3D" id="3.40.630.30">
    <property type="match status" value="1"/>
</dbReference>
<gene>
    <name evidence="2" type="ORF">LPAF129_01370</name>
</gene>
<evidence type="ECO:0000259" key="1">
    <source>
        <dbReference type="Pfam" id="PF00583"/>
    </source>
</evidence>
<accession>A0ABQ5JFX0</accession>
<dbReference type="EMBL" id="BQXH01000001">
    <property type="protein sequence ID" value="GKS80452.1"/>
    <property type="molecule type" value="Genomic_DNA"/>
</dbReference>
<protein>
    <submittedName>
        <fullName evidence="2">Reductase</fullName>
    </submittedName>
</protein>
<organism evidence="2 3">
    <name type="scientific">Ligilactobacillus pabuli</name>
    <dbReference type="NCBI Taxonomy" id="2886039"/>
    <lineage>
        <taxon>Bacteria</taxon>
        <taxon>Bacillati</taxon>
        <taxon>Bacillota</taxon>
        <taxon>Bacilli</taxon>
        <taxon>Lactobacillales</taxon>
        <taxon>Lactobacillaceae</taxon>
        <taxon>Ligilactobacillus</taxon>
    </lineage>
</organism>
<dbReference type="RefSeq" id="WP_244054019.1">
    <property type="nucleotide sequence ID" value="NZ_BQXH01000001.1"/>
</dbReference>
<dbReference type="InterPro" id="IPR000182">
    <property type="entry name" value="GNAT_dom"/>
</dbReference>
<comment type="caution">
    <text evidence="2">The sequence shown here is derived from an EMBL/GenBank/DDBJ whole genome shotgun (WGS) entry which is preliminary data.</text>
</comment>
<dbReference type="Pfam" id="PF00583">
    <property type="entry name" value="Acetyltransf_1"/>
    <property type="match status" value="1"/>
</dbReference>
<evidence type="ECO:0000313" key="2">
    <source>
        <dbReference type="EMBL" id="GKS80452.1"/>
    </source>
</evidence>
<proteinExistence type="predicted"/>
<evidence type="ECO:0000313" key="3">
    <source>
        <dbReference type="Proteomes" id="UP001055149"/>
    </source>
</evidence>
<dbReference type="SUPFAM" id="SSF55729">
    <property type="entry name" value="Acyl-CoA N-acyltransferases (Nat)"/>
    <property type="match status" value="1"/>
</dbReference>
<reference evidence="2" key="1">
    <citation type="journal article" date="2022" name="Int. J. Syst. Evol. Microbiol.">
        <title>A novel species of lactic acid bacteria, Ligilactobacillus pabuli sp. nov., isolated from alfalfa silage.</title>
        <authorList>
            <person name="Tohno M."/>
            <person name="Tanizawa Y."/>
            <person name="Sawada H."/>
            <person name="Sakamoto M."/>
            <person name="Ohkuma M."/>
            <person name="Kobayashi H."/>
        </authorList>
    </citation>
    <scope>NUCLEOTIDE SEQUENCE</scope>
    <source>
        <strain evidence="2">AF129</strain>
    </source>
</reference>
<sequence>MLYKYKKDYKKIAMGLLSLIANLKDVSRLSTEIDWYEAEDERCLFLWKNESGDFCGIIGAEISDEVVLVRHIAVSPQYRDEGVSFAMLTALSQMYPDYKMMGSFEVGPLITQWEKNHG</sequence>